<dbReference type="EMBL" id="AMGY01000002">
    <property type="protein sequence ID" value="EXJ88812.1"/>
    <property type="molecule type" value="Genomic_DNA"/>
</dbReference>
<dbReference type="Proteomes" id="UP000019478">
    <property type="component" value="Unassembled WGS sequence"/>
</dbReference>
<evidence type="ECO:0000256" key="2">
    <source>
        <dbReference type="ARBA" id="ARBA00023242"/>
    </source>
</evidence>
<accession>W9Y7I6</accession>
<sequence>MLDWQDFDAVFQPKPDYAFDQKSVESILKHRKEFGDQLFFDRIWKSIGLTRPARSNYPPRSNQDLRNLWSKIVQAPVKEEHRLALLYYILRDCRQLPNADTNFARRTYLPQKYQLLVAGLWELDHAQFSRALEFLTDPSLTPTFPDEILLALLRHSKCDSSLATAYYVAVSPPLKDQETLEAYFELLLANNLVEAYYFAQKQDDLQRRALFEQLIVTVHGQKAGRDRAEQAAVLIGLPFTAEEENWFEGCLLHGAASKYPGAKDSVMARRIATGKSTTGISALNRLKGEDIGGLSWDYVKTAIADAVPK</sequence>
<evidence type="ECO:0000313" key="5">
    <source>
        <dbReference type="Proteomes" id="UP000019478"/>
    </source>
</evidence>
<dbReference type="AlphaFoldDB" id="W9Y7I6"/>
<dbReference type="OrthoDB" id="20729at2759"/>
<name>W9Y7I6_9EURO</name>
<evidence type="ECO:0000259" key="3">
    <source>
        <dbReference type="Pfam" id="PF13934"/>
    </source>
</evidence>
<gene>
    <name evidence="4" type="ORF">A1O3_01876</name>
</gene>
<dbReference type="RefSeq" id="XP_007730209.1">
    <property type="nucleotide sequence ID" value="XM_007732019.1"/>
</dbReference>
<organism evidence="4 5">
    <name type="scientific">Capronia epimyces CBS 606.96</name>
    <dbReference type="NCBI Taxonomy" id="1182542"/>
    <lineage>
        <taxon>Eukaryota</taxon>
        <taxon>Fungi</taxon>
        <taxon>Dikarya</taxon>
        <taxon>Ascomycota</taxon>
        <taxon>Pezizomycotina</taxon>
        <taxon>Eurotiomycetes</taxon>
        <taxon>Chaetothyriomycetidae</taxon>
        <taxon>Chaetothyriales</taxon>
        <taxon>Herpotrichiellaceae</taxon>
        <taxon>Capronia</taxon>
    </lineage>
</organism>
<comment type="caution">
    <text evidence="4">The sequence shown here is derived from an EMBL/GenBank/DDBJ whole genome shotgun (WGS) entry which is preliminary data.</text>
</comment>
<dbReference type="HOGENOM" id="CLU_070360_0_0_1"/>
<feature type="domain" description="ELYS-like" evidence="3">
    <location>
        <begin position="37"/>
        <end position="254"/>
    </location>
</feature>
<proteinExistence type="predicted"/>
<keyword evidence="2" id="KW-0539">Nucleus</keyword>
<dbReference type="InterPro" id="IPR025151">
    <property type="entry name" value="ELYS_dom"/>
</dbReference>
<evidence type="ECO:0000256" key="1">
    <source>
        <dbReference type="ARBA" id="ARBA00004123"/>
    </source>
</evidence>
<dbReference type="eggNOG" id="ENOG502S4G4">
    <property type="taxonomic scope" value="Eukaryota"/>
</dbReference>
<dbReference type="STRING" id="1182542.W9Y7I6"/>
<evidence type="ECO:0000313" key="4">
    <source>
        <dbReference type="EMBL" id="EXJ88812.1"/>
    </source>
</evidence>
<protein>
    <recommendedName>
        <fullName evidence="3">ELYS-like domain-containing protein</fullName>
    </recommendedName>
</protein>
<dbReference type="GO" id="GO:0005634">
    <property type="term" value="C:nucleus"/>
    <property type="evidence" value="ECO:0007669"/>
    <property type="project" value="UniProtKB-SubCell"/>
</dbReference>
<reference evidence="4 5" key="1">
    <citation type="submission" date="2013-03" db="EMBL/GenBank/DDBJ databases">
        <title>The Genome Sequence of Capronia epimyces CBS 606.96.</title>
        <authorList>
            <consortium name="The Broad Institute Genomics Platform"/>
            <person name="Cuomo C."/>
            <person name="de Hoog S."/>
            <person name="Gorbushina A."/>
            <person name="Walker B."/>
            <person name="Young S.K."/>
            <person name="Zeng Q."/>
            <person name="Gargeya S."/>
            <person name="Fitzgerald M."/>
            <person name="Haas B."/>
            <person name="Abouelleil A."/>
            <person name="Allen A.W."/>
            <person name="Alvarado L."/>
            <person name="Arachchi H.M."/>
            <person name="Berlin A.M."/>
            <person name="Chapman S.B."/>
            <person name="Gainer-Dewar J."/>
            <person name="Goldberg J."/>
            <person name="Griggs A."/>
            <person name="Gujja S."/>
            <person name="Hansen M."/>
            <person name="Howarth C."/>
            <person name="Imamovic A."/>
            <person name="Ireland A."/>
            <person name="Larimer J."/>
            <person name="McCowan C."/>
            <person name="Murphy C."/>
            <person name="Pearson M."/>
            <person name="Poon T.W."/>
            <person name="Priest M."/>
            <person name="Roberts A."/>
            <person name="Saif S."/>
            <person name="Shea T."/>
            <person name="Sisk P."/>
            <person name="Sykes S."/>
            <person name="Wortman J."/>
            <person name="Nusbaum C."/>
            <person name="Birren B."/>
        </authorList>
    </citation>
    <scope>NUCLEOTIDE SEQUENCE [LARGE SCALE GENOMIC DNA]</scope>
    <source>
        <strain evidence="4 5">CBS 606.96</strain>
    </source>
</reference>
<comment type="subcellular location">
    <subcellularLocation>
        <location evidence="1">Nucleus</location>
    </subcellularLocation>
</comment>
<dbReference type="Pfam" id="PF13934">
    <property type="entry name" value="ELYS"/>
    <property type="match status" value="1"/>
</dbReference>
<dbReference type="GeneID" id="19166009"/>
<keyword evidence="5" id="KW-1185">Reference proteome</keyword>